<feature type="region of interest" description="Disordered" evidence="1">
    <location>
        <begin position="475"/>
        <end position="495"/>
    </location>
</feature>
<feature type="region of interest" description="Disordered" evidence="1">
    <location>
        <begin position="338"/>
        <end position="439"/>
    </location>
</feature>
<feature type="compositionally biased region" description="Low complexity" evidence="1">
    <location>
        <begin position="372"/>
        <end position="405"/>
    </location>
</feature>
<dbReference type="SUPFAM" id="SSF49313">
    <property type="entry name" value="Cadherin-like"/>
    <property type="match status" value="1"/>
</dbReference>
<dbReference type="Proteomes" id="UP001151516">
    <property type="component" value="Unassembled WGS sequence"/>
</dbReference>
<feature type="compositionally biased region" description="Low complexity" evidence="1">
    <location>
        <begin position="338"/>
        <end position="360"/>
    </location>
</feature>
<evidence type="ECO:0000256" key="1">
    <source>
        <dbReference type="SAM" id="MobiDB-lite"/>
    </source>
</evidence>
<comment type="caution">
    <text evidence="2">The sequence shown here is derived from an EMBL/GenBank/DDBJ whole genome shotgun (WGS) entry which is preliminary data.</text>
</comment>
<feature type="region of interest" description="Disordered" evidence="1">
    <location>
        <begin position="23"/>
        <end position="92"/>
    </location>
</feature>
<name>A0A9W8L391_9FUNG</name>
<protein>
    <submittedName>
        <fullName evidence="2">Uncharacterized protein</fullName>
    </submittedName>
</protein>
<feature type="compositionally biased region" description="Low complexity" evidence="1">
    <location>
        <begin position="417"/>
        <end position="437"/>
    </location>
</feature>
<feature type="compositionally biased region" description="Polar residues" evidence="1">
    <location>
        <begin position="81"/>
        <end position="92"/>
    </location>
</feature>
<organism evidence="2 3">
    <name type="scientific">Coemansia spiralis</name>
    <dbReference type="NCBI Taxonomy" id="417178"/>
    <lineage>
        <taxon>Eukaryota</taxon>
        <taxon>Fungi</taxon>
        <taxon>Fungi incertae sedis</taxon>
        <taxon>Zoopagomycota</taxon>
        <taxon>Kickxellomycotina</taxon>
        <taxon>Kickxellomycetes</taxon>
        <taxon>Kickxellales</taxon>
        <taxon>Kickxellaceae</taxon>
        <taxon>Coemansia</taxon>
    </lineage>
</organism>
<feature type="compositionally biased region" description="Low complexity" evidence="1">
    <location>
        <begin position="475"/>
        <end position="493"/>
    </location>
</feature>
<proteinExistence type="predicted"/>
<dbReference type="GO" id="GO:0005509">
    <property type="term" value="F:calcium ion binding"/>
    <property type="evidence" value="ECO:0007669"/>
    <property type="project" value="InterPro"/>
</dbReference>
<dbReference type="EMBL" id="JANBTX010000176">
    <property type="protein sequence ID" value="KAJ2684991.1"/>
    <property type="molecule type" value="Genomic_DNA"/>
</dbReference>
<evidence type="ECO:0000313" key="3">
    <source>
        <dbReference type="Proteomes" id="UP001151516"/>
    </source>
</evidence>
<dbReference type="OrthoDB" id="5593376at2759"/>
<feature type="compositionally biased region" description="Polar residues" evidence="1">
    <location>
        <begin position="25"/>
        <end position="38"/>
    </location>
</feature>
<accession>A0A9W8L391</accession>
<evidence type="ECO:0000313" key="2">
    <source>
        <dbReference type="EMBL" id="KAJ2684991.1"/>
    </source>
</evidence>
<gene>
    <name evidence="2" type="ORF">IWW39_004565</name>
</gene>
<dbReference type="InterPro" id="IPR015919">
    <property type="entry name" value="Cadherin-like_sf"/>
</dbReference>
<sequence>MRGDQGPSLYQLEDASLAIAALCNRMSNPSDDSMTSEQQAKRRRTESKATDNESLTAESPTAKLSPPASRRAPSVAHSLSAIRSTPTPVQQQQNLSYYQDSLASGSTSQYQYASQQHTPQSHISSYSQTATPVPSASALAQAHHPRYFGAVAPSSSQSQQQQLPSYQELGAASQSVSAAIASAAVTSAVPSGSTPHHQLPLPFISPHAIPASMLGQSPAVGNAEYNAWLYSQQHMPSPMDRSTAVSGVGGMASSASVSPVAQHALAPAGHSYQLSGQFDGQMRYMAVPGQASPAMLKPAGQATLPLDRSYRAAAAAMSSQQQYAHASHATHGLSAMQYAHHPSQQHQHQQQQHYQGYPDYYHPHTHAAYSSQHALQPHMMQQQHHSASQHYAHQQQHQHQLQQSPFSPHASLTGTTAMSDSSSGQASMGAGPASSSGLHTGAYAHPVQLATEQASASVQMAAAVAAAAISAHAIPVSHSSPSGGTGTSLSSSTNHTAGTAVAIGSTQRLGSAMGDMDQPGIPAFKFSMGLQSGSEASMPDYFENYTQNYVASAPPIMEPSPASPTEQTLDSDLIVRLDELFMKYLEQICSNNITVDSEGESIHQTQMAKKLEKLEQCTEYRTFRFRIQAFSNGYREFIEREASMTEQVVSKQQLRNYLHQQRYISRYNEDGKKAKSKGHHVWNVEAKKISRNTWWFKEFMRRIATPPPKAVIGVPYEWTPTIWDPQVKAPKVYFTSEWLPAWLRWDNNTLRGMPTADAVDCGIVVVASYYQGKEGKQCDTCIVRAGFMAHNTCQLTSLSAIV</sequence>
<dbReference type="AlphaFoldDB" id="A0A9W8L391"/>
<reference evidence="2" key="1">
    <citation type="submission" date="2022-07" db="EMBL/GenBank/DDBJ databases">
        <title>Phylogenomic reconstructions and comparative analyses of Kickxellomycotina fungi.</title>
        <authorList>
            <person name="Reynolds N.K."/>
            <person name="Stajich J.E."/>
            <person name="Barry K."/>
            <person name="Grigoriev I.V."/>
            <person name="Crous P."/>
            <person name="Smith M.E."/>
        </authorList>
    </citation>
    <scope>NUCLEOTIDE SEQUENCE</scope>
    <source>
        <strain evidence="2">CBS 109367</strain>
    </source>
</reference>
<feature type="region of interest" description="Disordered" evidence="1">
    <location>
        <begin position="109"/>
        <end position="129"/>
    </location>
</feature>
<dbReference type="GO" id="GO:0016020">
    <property type="term" value="C:membrane"/>
    <property type="evidence" value="ECO:0007669"/>
    <property type="project" value="InterPro"/>
</dbReference>
<keyword evidence="3" id="KW-1185">Reference proteome</keyword>